<accession>A0A0G0A0K9</accession>
<evidence type="ECO:0000259" key="1">
    <source>
        <dbReference type="Pfam" id="PF13302"/>
    </source>
</evidence>
<sequence>MGSLQPEDVFAPVLHTERLALTLFNVNDEDDLEFVVMMFNMEMPGGGPTDGNWTGKDIRRLSYSVMLKPSDAHGRLSKDAAIYLARLGDATGPRIGVINLCRRTPEVPIDLGYMVLPEHRKSGYGTEGATRVLRYITEEFGIKEICLVTDDSNVPSKRIAEKLNMVDGGHVMMSGNKCVVFVLPGMKKLDGQDFPFWGDGEEPSV</sequence>
<dbReference type="Gene3D" id="3.40.630.30">
    <property type="match status" value="1"/>
</dbReference>
<evidence type="ECO:0000313" key="3">
    <source>
        <dbReference type="Proteomes" id="UP000034112"/>
    </source>
</evidence>
<dbReference type="PANTHER" id="PTHR43792:SF16">
    <property type="entry name" value="N-ACETYLTRANSFERASE DOMAIN-CONTAINING PROTEIN"/>
    <property type="match status" value="1"/>
</dbReference>
<dbReference type="EMBL" id="JOKZ01000039">
    <property type="protein sequence ID" value="KKP05842.1"/>
    <property type="molecule type" value="Genomic_DNA"/>
</dbReference>
<reference evidence="3" key="1">
    <citation type="journal article" date="2015" name="Genome Announc.">
        <title>Draft whole-genome sequence of the biocontrol agent Trichoderma harzianum T6776.</title>
        <authorList>
            <person name="Baroncelli R."/>
            <person name="Piaggeschi G."/>
            <person name="Fiorini L."/>
            <person name="Bertolini E."/>
            <person name="Zapparata A."/>
            <person name="Pe M.E."/>
            <person name="Sarrocco S."/>
            <person name="Vannacci G."/>
        </authorList>
    </citation>
    <scope>NUCLEOTIDE SEQUENCE [LARGE SCALE GENOMIC DNA]</scope>
    <source>
        <strain evidence="3">T6776</strain>
    </source>
</reference>
<comment type="caution">
    <text evidence="2">The sequence shown here is derived from an EMBL/GenBank/DDBJ whole genome shotgun (WGS) entry which is preliminary data.</text>
</comment>
<protein>
    <recommendedName>
        <fullName evidence="1">N-acetyltransferase domain-containing protein</fullName>
    </recommendedName>
</protein>
<dbReference type="InterPro" id="IPR000182">
    <property type="entry name" value="GNAT_dom"/>
</dbReference>
<dbReference type="GO" id="GO:0016747">
    <property type="term" value="F:acyltransferase activity, transferring groups other than amino-acyl groups"/>
    <property type="evidence" value="ECO:0007669"/>
    <property type="project" value="InterPro"/>
</dbReference>
<dbReference type="PANTHER" id="PTHR43792">
    <property type="entry name" value="GNAT FAMILY, PUTATIVE (AFU_ORTHOLOGUE AFUA_3G00765)-RELATED-RELATED"/>
    <property type="match status" value="1"/>
</dbReference>
<dbReference type="AlphaFoldDB" id="A0A0G0A0K9"/>
<dbReference type="Pfam" id="PF13302">
    <property type="entry name" value="Acetyltransf_3"/>
    <property type="match status" value="1"/>
</dbReference>
<dbReference type="InterPro" id="IPR051531">
    <property type="entry name" value="N-acetyltransferase"/>
</dbReference>
<feature type="domain" description="N-acetyltransferase" evidence="1">
    <location>
        <begin position="81"/>
        <end position="165"/>
    </location>
</feature>
<dbReference type="OMA" id="PFWGDGE"/>
<proteinExistence type="predicted"/>
<dbReference type="OrthoDB" id="630895at2759"/>
<dbReference type="InterPro" id="IPR016181">
    <property type="entry name" value="Acyl_CoA_acyltransferase"/>
</dbReference>
<evidence type="ECO:0000313" key="2">
    <source>
        <dbReference type="EMBL" id="KKP05842.1"/>
    </source>
</evidence>
<gene>
    <name evidence="2" type="ORF">THAR02_02039</name>
</gene>
<dbReference type="SUPFAM" id="SSF55729">
    <property type="entry name" value="Acyl-CoA N-acyltransferases (Nat)"/>
    <property type="match status" value="1"/>
</dbReference>
<name>A0A0G0A0K9_TRIHA</name>
<organism evidence="2 3">
    <name type="scientific">Trichoderma harzianum</name>
    <name type="common">Hypocrea lixii</name>
    <dbReference type="NCBI Taxonomy" id="5544"/>
    <lineage>
        <taxon>Eukaryota</taxon>
        <taxon>Fungi</taxon>
        <taxon>Dikarya</taxon>
        <taxon>Ascomycota</taxon>
        <taxon>Pezizomycotina</taxon>
        <taxon>Sordariomycetes</taxon>
        <taxon>Hypocreomycetidae</taxon>
        <taxon>Hypocreales</taxon>
        <taxon>Hypocreaceae</taxon>
        <taxon>Trichoderma</taxon>
    </lineage>
</organism>
<dbReference type="Proteomes" id="UP000034112">
    <property type="component" value="Unassembled WGS sequence"/>
</dbReference>